<keyword evidence="2" id="KW-1185">Reference proteome</keyword>
<dbReference type="Pfam" id="PF04450">
    <property type="entry name" value="BSP"/>
    <property type="match status" value="1"/>
</dbReference>
<proteinExistence type="predicted"/>
<name>A0A5B7TL85_9FLAO</name>
<dbReference type="AlphaFoldDB" id="A0A5B7TL85"/>
<reference evidence="1 2" key="1">
    <citation type="submission" date="2019-05" db="EMBL/GenBank/DDBJ databases">
        <title>Algicella ahnfeltiae gen. nov., sp. nov., a novel marine bacterium of the family Flavobacteriaceae isolated from a red alga.</title>
        <authorList>
            <person name="Nedashkovskaya O.I."/>
            <person name="Kukhlevskiy A.D."/>
            <person name="Kim S.-G."/>
            <person name="Zhukova N.V."/>
            <person name="Mikhailov V.V."/>
        </authorList>
    </citation>
    <scope>NUCLEOTIDE SEQUENCE [LARGE SCALE GENOMIC DNA]</scope>
    <source>
        <strain evidence="1 2">10Alg115</strain>
    </source>
</reference>
<dbReference type="PANTHER" id="PTHR33321:SF12">
    <property type="entry name" value="PLANT BASIC SECRETORY PROTEIN (BSP) FAMILY PROTEIN"/>
    <property type="match status" value="1"/>
</dbReference>
<accession>A0A5B7TL85</accession>
<protein>
    <submittedName>
        <fullName evidence="1">Secretory protein</fullName>
    </submittedName>
</protein>
<dbReference type="RefSeq" id="WP_138948347.1">
    <property type="nucleotide sequence ID" value="NZ_CP040749.1"/>
</dbReference>
<dbReference type="Proteomes" id="UP000306229">
    <property type="component" value="Chromosome"/>
</dbReference>
<dbReference type="InterPro" id="IPR007541">
    <property type="entry name" value="Uncharacterised_BSP"/>
</dbReference>
<dbReference type="KEGG" id="fbe:FF125_02770"/>
<dbReference type="PANTHER" id="PTHR33321">
    <property type="match status" value="1"/>
</dbReference>
<evidence type="ECO:0000313" key="2">
    <source>
        <dbReference type="Proteomes" id="UP000306229"/>
    </source>
</evidence>
<sequence>MINIQFVNITLKINKVKLFFLLILTFACVTLQGCAEKDSKSSQQAPEITVINEDANLPPTIIEEFQNIIYKVYPQLVEDFNNNARMNITIKIDTTYNGVAYASNGRVTVSSQWLDAKPNDLDLMTHEIMHIIQAYPNNSGPGWLIEGIADYVRHKYGVSNAKAGWSLTEFSDTQSYENSYRITARFLVWLSENYDEKIVNKLDDELRSGDYSSDLWKEYTGFNIDQLWDLYSKNPEIKS</sequence>
<organism evidence="1 2">
    <name type="scientific">Aureibaculum algae</name>
    <dbReference type="NCBI Taxonomy" id="2584122"/>
    <lineage>
        <taxon>Bacteria</taxon>
        <taxon>Pseudomonadati</taxon>
        <taxon>Bacteroidota</taxon>
        <taxon>Flavobacteriia</taxon>
        <taxon>Flavobacteriales</taxon>
        <taxon>Flavobacteriaceae</taxon>
        <taxon>Aureibaculum</taxon>
    </lineage>
</organism>
<evidence type="ECO:0000313" key="1">
    <source>
        <dbReference type="EMBL" id="QCX37409.1"/>
    </source>
</evidence>
<dbReference type="EMBL" id="CP040749">
    <property type="protein sequence ID" value="QCX37409.1"/>
    <property type="molecule type" value="Genomic_DNA"/>
</dbReference>
<dbReference type="OrthoDB" id="211588at2"/>
<gene>
    <name evidence="1" type="ORF">FF125_02770</name>
</gene>